<organism evidence="2 3">
    <name type="scientific">Erythroxylum novogranatense</name>
    <dbReference type="NCBI Taxonomy" id="1862640"/>
    <lineage>
        <taxon>Eukaryota</taxon>
        <taxon>Viridiplantae</taxon>
        <taxon>Streptophyta</taxon>
        <taxon>Embryophyta</taxon>
        <taxon>Tracheophyta</taxon>
        <taxon>Spermatophyta</taxon>
        <taxon>Magnoliopsida</taxon>
        <taxon>eudicotyledons</taxon>
        <taxon>Gunneridae</taxon>
        <taxon>Pentapetalae</taxon>
        <taxon>rosids</taxon>
        <taxon>fabids</taxon>
        <taxon>Malpighiales</taxon>
        <taxon>Erythroxylaceae</taxon>
        <taxon>Erythroxylum</taxon>
    </lineage>
</organism>
<dbReference type="PANTHER" id="PTHR42853:SF3">
    <property type="entry name" value="ACETYL-COENZYME A CARBOXYLASE CARBOXYL TRANSFERASE SUBUNIT ALPHA, CHLOROPLASTIC"/>
    <property type="match status" value="1"/>
</dbReference>
<protein>
    <submittedName>
        <fullName evidence="2">Uncharacterized protein</fullName>
    </submittedName>
</protein>
<accession>A0AAV8SL40</accession>
<dbReference type="EMBL" id="JAIWQS010000010">
    <property type="protein sequence ID" value="KAJ8752716.1"/>
    <property type="molecule type" value="Genomic_DNA"/>
</dbReference>
<gene>
    <name evidence="2" type="ORF">K2173_007026</name>
</gene>
<comment type="pathway">
    <text evidence="1">Lipid metabolism; malonyl-CoA biosynthesis; malonyl-CoA from acetyl-CoA: step 1/1.</text>
</comment>
<name>A0AAV8SL40_9ROSI</name>
<proteinExistence type="predicted"/>
<dbReference type="GO" id="GO:0009317">
    <property type="term" value="C:acetyl-CoA carboxylase complex"/>
    <property type="evidence" value="ECO:0007669"/>
    <property type="project" value="InterPro"/>
</dbReference>
<dbReference type="GO" id="GO:0006633">
    <property type="term" value="P:fatty acid biosynthetic process"/>
    <property type="evidence" value="ECO:0007669"/>
    <property type="project" value="InterPro"/>
</dbReference>
<dbReference type="PANTHER" id="PTHR42853">
    <property type="entry name" value="ACETYL-COENZYME A CARBOXYLASE CARBOXYL TRANSFERASE SUBUNIT ALPHA"/>
    <property type="match status" value="1"/>
</dbReference>
<evidence type="ECO:0000256" key="1">
    <source>
        <dbReference type="ARBA" id="ARBA00004956"/>
    </source>
</evidence>
<evidence type="ECO:0000313" key="2">
    <source>
        <dbReference type="EMBL" id="KAJ8752716.1"/>
    </source>
</evidence>
<dbReference type="AlphaFoldDB" id="A0AAV8SL40"/>
<comment type="caution">
    <text evidence="2">The sequence shown here is derived from an EMBL/GenBank/DDBJ whole genome shotgun (WGS) entry which is preliminary data.</text>
</comment>
<keyword evidence="3" id="KW-1185">Reference proteome</keyword>
<dbReference type="InterPro" id="IPR001095">
    <property type="entry name" value="Acetyl_CoA_COase_a_su"/>
</dbReference>
<evidence type="ECO:0000313" key="3">
    <source>
        <dbReference type="Proteomes" id="UP001159364"/>
    </source>
</evidence>
<reference evidence="2 3" key="1">
    <citation type="submission" date="2021-09" db="EMBL/GenBank/DDBJ databases">
        <title>Genomic insights and catalytic innovation underlie evolution of tropane alkaloids biosynthesis.</title>
        <authorList>
            <person name="Wang Y.-J."/>
            <person name="Tian T."/>
            <person name="Huang J.-P."/>
            <person name="Huang S.-X."/>
        </authorList>
    </citation>
    <scope>NUCLEOTIDE SEQUENCE [LARGE SCALE GENOMIC DNA]</scope>
    <source>
        <strain evidence="2">KIB-2018</strain>
        <tissue evidence="2">Leaf</tissue>
    </source>
</reference>
<dbReference type="GO" id="GO:0003989">
    <property type="term" value="F:acetyl-CoA carboxylase activity"/>
    <property type="evidence" value="ECO:0007669"/>
    <property type="project" value="InterPro"/>
</dbReference>
<sequence>MDKIQKLKDEIIQGLSITANFASLKHKFDMLKDFCKAKSILKKSGKGEALKHEINEKMKEVKDQPDIKENMEALKAEVEKLRVYNDGDLYQEAKKIILKLKKGIDLELANYLKLCLKHKFDMLKDFCKVKSILKKSGKGEALKHEINEKMKEVKDQPDMKENMEALKAEVEKLRVSNDGDLYQEAKKIILKLKKGIDLELANYLKLCLKHKFDMLKDFCKVKSILKKSGKGEALKHEINEKMKEVKDQPDMKENMEALKAEVEKLRVSNDGDLYQEAKKIILKLKKGIDLELANYLRLWFGC</sequence>
<dbReference type="Proteomes" id="UP001159364">
    <property type="component" value="Linkage Group LG10"/>
</dbReference>
<dbReference type="GO" id="GO:0016743">
    <property type="term" value="F:carboxyl- or carbamoyltransferase activity"/>
    <property type="evidence" value="ECO:0007669"/>
    <property type="project" value="InterPro"/>
</dbReference>